<comment type="caution">
    <text evidence="2">The sequence shown here is derived from an EMBL/GenBank/DDBJ whole genome shotgun (WGS) entry which is preliminary data.</text>
</comment>
<dbReference type="Proteomes" id="UP000597761">
    <property type="component" value="Unassembled WGS sequence"/>
</dbReference>
<gene>
    <name evidence="2" type="ORF">GCM10011512_26200</name>
</gene>
<organism evidence="2 3">
    <name type="scientific">Tersicoccus solisilvae</name>
    <dbReference type="NCBI Taxonomy" id="1882339"/>
    <lineage>
        <taxon>Bacteria</taxon>
        <taxon>Bacillati</taxon>
        <taxon>Actinomycetota</taxon>
        <taxon>Actinomycetes</taxon>
        <taxon>Micrococcales</taxon>
        <taxon>Micrococcaceae</taxon>
        <taxon>Tersicoccus</taxon>
    </lineage>
</organism>
<reference evidence="3" key="1">
    <citation type="journal article" date="2019" name="Int. J. Syst. Evol. Microbiol.">
        <title>The Global Catalogue of Microorganisms (GCM) 10K type strain sequencing project: providing services to taxonomists for standard genome sequencing and annotation.</title>
        <authorList>
            <consortium name="The Broad Institute Genomics Platform"/>
            <consortium name="The Broad Institute Genome Sequencing Center for Infectious Disease"/>
            <person name="Wu L."/>
            <person name="Ma J."/>
        </authorList>
    </citation>
    <scope>NUCLEOTIDE SEQUENCE [LARGE SCALE GENOMIC DNA]</scope>
    <source>
        <strain evidence="3">CGMCC 1.15480</strain>
    </source>
</reference>
<evidence type="ECO:0000256" key="1">
    <source>
        <dbReference type="SAM" id="SignalP"/>
    </source>
</evidence>
<protein>
    <submittedName>
        <fullName evidence="2">Uncharacterized protein</fullName>
    </submittedName>
</protein>
<evidence type="ECO:0000313" key="2">
    <source>
        <dbReference type="EMBL" id="GGC98003.1"/>
    </source>
</evidence>
<keyword evidence="3" id="KW-1185">Reference proteome</keyword>
<proteinExistence type="predicted"/>
<accession>A0ABQ1PIZ9</accession>
<name>A0ABQ1PIZ9_9MICC</name>
<dbReference type="EMBL" id="BMJI01000020">
    <property type="protein sequence ID" value="GGC98003.1"/>
    <property type="molecule type" value="Genomic_DNA"/>
</dbReference>
<feature type="chain" id="PRO_5047123854" evidence="1">
    <location>
        <begin position="27"/>
        <end position="65"/>
    </location>
</feature>
<evidence type="ECO:0000313" key="3">
    <source>
        <dbReference type="Proteomes" id="UP000597761"/>
    </source>
</evidence>
<feature type="signal peptide" evidence="1">
    <location>
        <begin position="1"/>
        <end position="26"/>
    </location>
</feature>
<keyword evidence="1" id="KW-0732">Signal</keyword>
<sequence length="65" mass="6809">MTPSHNRTVRALVSVALAIMVPFAQLADHSPTQVIPAVPAAITVNPPATSVDARPVAGVVIRRRC</sequence>